<keyword evidence="16" id="KW-0732">Signal</keyword>
<evidence type="ECO:0000313" key="18">
    <source>
        <dbReference type="Proteomes" id="UP001108240"/>
    </source>
</evidence>
<keyword evidence="7" id="KW-0811">Translocation</keyword>
<evidence type="ECO:0000256" key="14">
    <source>
        <dbReference type="ARBA" id="ARBA00045655"/>
    </source>
</evidence>
<dbReference type="CDD" id="cd06257">
    <property type="entry name" value="DnaJ"/>
    <property type="match status" value="1"/>
</dbReference>
<evidence type="ECO:0000256" key="4">
    <source>
        <dbReference type="ARBA" id="ARBA00022792"/>
    </source>
</evidence>
<dbReference type="InterPro" id="IPR036869">
    <property type="entry name" value="J_dom_sf"/>
</dbReference>
<name>A0A9J8BHH9_CYPCA</name>
<feature type="signal peptide" evidence="16">
    <location>
        <begin position="1"/>
        <end position="18"/>
    </location>
</feature>
<comment type="function">
    <text evidence="14">Mitochondrial co-chaperone which forms a complex with prohibitins to regulate cardiolipin remodeling. May be a component of the PAM complex, a complex required for the translocation of transit peptide-containing proteins from the inner membrane into the mitochondrial matrix in an ATP-dependent manner. May act as a co-chaperone that stimulate the ATP-dependent activity.</text>
</comment>
<comment type="subcellular location">
    <subcellularLocation>
        <location evidence="1">Mitochondrion inner membrane</location>
        <topology evidence="1">Single-pass membrane protein</topology>
        <orientation evidence="1">Matrix side</orientation>
    </subcellularLocation>
</comment>
<dbReference type="GeneTree" id="ENSGT00940000154384"/>
<dbReference type="GO" id="GO:0001405">
    <property type="term" value="C:PAM complex, Tim23 associated import motor"/>
    <property type="evidence" value="ECO:0007669"/>
    <property type="project" value="TreeGrafter"/>
</dbReference>
<comment type="subunit">
    <text evidence="15">Interacts with PHB2; the interaction associates DNAJC19 with the prohibitin complex. Interacts with TIMM16/PAM16. May be a component of the PAM complex at least composed of a mitochondrial HSP70 protein, GRPEL1 or GRPEL2, TIMM44, TIMM16/PAM16 and TIMM14/DNAJC19.</text>
</comment>
<keyword evidence="6" id="KW-1133">Transmembrane helix</keyword>
<dbReference type="SUPFAM" id="SSF46565">
    <property type="entry name" value="Chaperone J-domain"/>
    <property type="match status" value="1"/>
</dbReference>
<dbReference type="PANTHER" id="PTHR12763:SF56">
    <property type="entry name" value="MITOCHONDRIAL IMPORT INNER MEMBRANE TRANSLOCASE SUBUNIT TIM14"/>
    <property type="match status" value="1"/>
</dbReference>
<organism evidence="17 18">
    <name type="scientific">Cyprinus carpio carpio</name>
    <dbReference type="NCBI Taxonomy" id="630221"/>
    <lineage>
        <taxon>Eukaryota</taxon>
        <taxon>Metazoa</taxon>
        <taxon>Chordata</taxon>
        <taxon>Craniata</taxon>
        <taxon>Vertebrata</taxon>
        <taxon>Euteleostomi</taxon>
        <taxon>Actinopterygii</taxon>
        <taxon>Neopterygii</taxon>
        <taxon>Teleostei</taxon>
        <taxon>Ostariophysi</taxon>
        <taxon>Cypriniformes</taxon>
        <taxon>Cyprinidae</taxon>
        <taxon>Cyprininae</taxon>
        <taxon>Cyprinus</taxon>
    </lineage>
</organism>
<evidence type="ECO:0000256" key="10">
    <source>
        <dbReference type="ARBA" id="ARBA00023186"/>
    </source>
</evidence>
<keyword evidence="10" id="KW-0143">Chaperone</keyword>
<dbReference type="Gene3D" id="1.10.287.110">
    <property type="entry name" value="DnaJ domain"/>
    <property type="match status" value="1"/>
</dbReference>
<evidence type="ECO:0000256" key="8">
    <source>
        <dbReference type="ARBA" id="ARBA00023128"/>
    </source>
</evidence>
<evidence type="ECO:0000256" key="2">
    <source>
        <dbReference type="ARBA" id="ARBA00022448"/>
    </source>
</evidence>
<dbReference type="FunFam" id="1.10.287.110:FF:000001">
    <property type="entry name" value="Import inner membrane translocase subunit tim14"/>
    <property type="match status" value="1"/>
</dbReference>
<evidence type="ECO:0000256" key="16">
    <source>
        <dbReference type="SAM" id="SignalP"/>
    </source>
</evidence>
<comment type="similarity">
    <text evidence="11">Belongs to the TIM14 family.</text>
</comment>
<keyword evidence="8" id="KW-0496">Mitochondrion</keyword>
<dbReference type="GO" id="GO:0001671">
    <property type="term" value="F:ATPase activator activity"/>
    <property type="evidence" value="ECO:0007669"/>
    <property type="project" value="TreeGrafter"/>
</dbReference>
<evidence type="ECO:0000256" key="9">
    <source>
        <dbReference type="ARBA" id="ARBA00023136"/>
    </source>
</evidence>
<evidence type="ECO:0000256" key="3">
    <source>
        <dbReference type="ARBA" id="ARBA00022692"/>
    </source>
</evidence>
<reference evidence="17" key="2">
    <citation type="submission" date="2025-09" db="UniProtKB">
        <authorList>
            <consortium name="Ensembl"/>
        </authorList>
    </citation>
    <scope>IDENTIFICATION</scope>
</reference>
<evidence type="ECO:0000256" key="7">
    <source>
        <dbReference type="ARBA" id="ARBA00023010"/>
    </source>
</evidence>
<keyword evidence="3" id="KW-0812">Transmembrane</keyword>
<evidence type="ECO:0000256" key="11">
    <source>
        <dbReference type="ARBA" id="ARBA00038105"/>
    </source>
</evidence>
<dbReference type="Ensembl" id="ENSCCRT00000125229.1">
    <property type="protein sequence ID" value="ENSCCRP00000156642.1"/>
    <property type="gene ID" value="ENSCCRG00000042262.2"/>
</dbReference>
<keyword evidence="18" id="KW-1185">Reference proteome</keyword>
<keyword evidence="4" id="KW-0999">Mitochondrion inner membrane</keyword>
<dbReference type="GO" id="GO:0030150">
    <property type="term" value="P:protein import into mitochondrial matrix"/>
    <property type="evidence" value="ECO:0007669"/>
    <property type="project" value="TreeGrafter"/>
</dbReference>
<proteinExistence type="inferred from homology"/>
<dbReference type="AlphaFoldDB" id="A0A9J8BHH9"/>
<sequence length="166" mass="17874">MASTMVAVGLTLAAAGFAGRYAMQAMKHMEPQVKLALEASKSAFGSGYYRGGFEPKMTRREASLILGISPTANKNKIREAHRKLMILNHPDRVSILQLTEAVLAEGGVVGLAHAVHDCGVFISAATTGASATIGVHLGVTGIRVRRLIRLSVVQQTVWVYIWIFQD</sequence>
<keyword evidence="5" id="KW-0653">Protein transport</keyword>
<dbReference type="InterPro" id="IPR001623">
    <property type="entry name" value="DnaJ_domain"/>
</dbReference>
<protein>
    <recommendedName>
        <fullName evidence="12">Mitochondrial import inner membrane translocase subunit TIM14</fullName>
    </recommendedName>
    <alternativeName>
        <fullName evidence="13">DnaJ homolog subfamily C member 19</fullName>
    </alternativeName>
</protein>
<keyword evidence="9" id="KW-0472">Membrane</keyword>
<dbReference type="Proteomes" id="UP001108240">
    <property type="component" value="Unplaced"/>
</dbReference>
<evidence type="ECO:0000256" key="15">
    <source>
        <dbReference type="ARBA" id="ARBA00046374"/>
    </source>
</evidence>
<feature type="chain" id="PRO_5039925384" description="Mitochondrial import inner membrane translocase subunit TIM14" evidence="16">
    <location>
        <begin position="19"/>
        <end position="166"/>
    </location>
</feature>
<accession>A0A9J8BHH9</accession>
<evidence type="ECO:0000256" key="6">
    <source>
        <dbReference type="ARBA" id="ARBA00022989"/>
    </source>
</evidence>
<evidence type="ECO:0000256" key="13">
    <source>
        <dbReference type="ARBA" id="ARBA00041828"/>
    </source>
</evidence>
<dbReference type="PANTHER" id="PTHR12763">
    <property type="match status" value="1"/>
</dbReference>
<evidence type="ECO:0000256" key="5">
    <source>
        <dbReference type="ARBA" id="ARBA00022927"/>
    </source>
</evidence>
<evidence type="ECO:0000256" key="1">
    <source>
        <dbReference type="ARBA" id="ARBA00004298"/>
    </source>
</evidence>
<keyword evidence="2" id="KW-0813">Transport</keyword>
<reference evidence="17" key="1">
    <citation type="submission" date="2025-08" db="UniProtKB">
        <authorList>
            <consortium name="Ensembl"/>
        </authorList>
    </citation>
    <scope>IDENTIFICATION</scope>
</reference>
<evidence type="ECO:0000256" key="12">
    <source>
        <dbReference type="ARBA" id="ARBA00040828"/>
    </source>
</evidence>
<evidence type="ECO:0000313" key="17">
    <source>
        <dbReference type="Ensembl" id="ENSCCRP00000156642.1"/>
    </source>
</evidence>